<dbReference type="SUPFAM" id="SSF52172">
    <property type="entry name" value="CheY-like"/>
    <property type="match status" value="1"/>
</dbReference>
<dbReference type="PROSITE" id="PS50045">
    <property type="entry name" value="SIGMA54_INTERACT_4"/>
    <property type="match status" value="1"/>
</dbReference>
<reference evidence="14" key="1">
    <citation type="submission" date="2016-08" db="EMBL/GenBank/DDBJ databases">
        <title>Complete genome sequence of the organohalide-respiring Epsilonproteobacterium Sulfurospirillum halorespirans.</title>
        <authorList>
            <person name="Goris T."/>
            <person name="Zimmermann J."/>
            <person name="Schenz B."/>
            <person name="Lemos M."/>
            <person name="Hackermueller J."/>
            <person name="Diekert G."/>
        </authorList>
    </citation>
    <scope>NUCLEOTIDE SEQUENCE [LARGE SCALE GENOMIC DNA]</scope>
    <source>
        <strain>DSM 13726</strain>
        <strain evidence="14">PCE-M2</strain>
    </source>
</reference>
<keyword evidence="3" id="KW-0067">ATP-binding</keyword>
<evidence type="ECO:0000256" key="8">
    <source>
        <dbReference type="ARBA" id="ARBA00029881"/>
    </source>
</evidence>
<dbReference type="FunFam" id="3.40.50.300:FF:000006">
    <property type="entry name" value="DNA-binding transcriptional regulator NtrC"/>
    <property type="match status" value="1"/>
</dbReference>
<dbReference type="Pfam" id="PF00158">
    <property type="entry name" value="Sigma54_activat"/>
    <property type="match status" value="1"/>
</dbReference>
<evidence type="ECO:0000256" key="5">
    <source>
        <dbReference type="ARBA" id="ARBA00023125"/>
    </source>
</evidence>
<dbReference type="PROSITE" id="PS00675">
    <property type="entry name" value="SIGMA54_INTERACT_1"/>
    <property type="match status" value="1"/>
</dbReference>
<evidence type="ECO:0000313" key="14">
    <source>
        <dbReference type="Proteomes" id="UP000094609"/>
    </source>
</evidence>
<evidence type="ECO:0000259" key="12">
    <source>
        <dbReference type="PROSITE" id="PS50110"/>
    </source>
</evidence>
<keyword evidence="14" id="KW-1185">Reference proteome</keyword>
<dbReference type="SMART" id="SM00448">
    <property type="entry name" value="REC"/>
    <property type="match status" value="1"/>
</dbReference>
<dbReference type="GO" id="GO:0006355">
    <property type="term" value="P:regulation of DNA-templated transcription"/>
    <property type="evidence" value="ECO:0007669"/>
    <property type="project" value="InterPro"/>
</dbReference>
<dbReference type="Pfam" id="PF00072">
    <property type="entry name" value="Response_reg"/>
    <property type="match status" value="1"/>
</dbReference>
<dbReference type="KEGG" id="shal:SHALO_2882"/>
<evidence type="ECO:0000256" key="4">
    <source>
        <dbReference type="ARBA" id="ARBA00023012"/>
    </source>
</evidence>
<dbReference type="CDD" id="cd00009">
    <property type="entry name" value="AAA"/>
    <property type="match status" value="1"/>
</dbReference>
<evidence type="ECO:0000256" key="1">
    <source>
        <dbReference type="ARBA" id="ARBA00019059"/>
    </source>
</evidence>
<dbReference type="RefSeq" id="WP_069479150.1">
    <property type="nucleotide sequence ID" value="NZ_CP017111.1"/>
</dbReference>
<proteinExistence type="predicted"/>
<evidence type="ECO:0000256" key="7">
    <source>
        <dbReference type="ARBA" id="ARBA00023231"/>
    </source>
</evidence>
<dbReference type="PROSITE" id="PS50110">
    <property type="entry name" value="RESPONSE_REGULATORY"/>
    <property type="match status" value="1"/>
</dbReference>
<keyword evidence="5" id="KW-0238">DNA-binding</keyword>
<name>A0A1D7TNY1_9BACT</name>
<evidence type="ECO:0000313" key="13">
    <source>
        <dbReference type="EMBL" id="AOO66634.1"/>
    </source>
</evidence>
<dbReference type="Gene3D" id="3.40.50.300">
    <property type="entry name" value="P-loop containing nucleotide triphosphate hydrolases"/>
    <property type="match status" value="1"/>
</dbReference>
<evidence type="ECO:0000256" key="2">
    <source>
        <dbReference type="ARBA" id="ARBA00022741"/>
    </source>
</evidence>
<evidence type="ECO:0000259" key="11">
    <source>
        <dbReference type="PROSITE" id="PS50045"/>
    </source>
</evidence>
<dbReference type="STRING" id="1193502.SHALO_2882"/>
<dbReference type="Pfam" id="PF25601">
    <property type="entry name" value="AAA_lid_14"/>
    <property type="match status" value="1"/>
</dbReference>
<dbReference type="PANTHER" id="PTHR32071:SF95">
    <property type="entry name" value="DNA-BINDING TRANSCRIPTIONAL REGULATOR NTRC"/>
    <property type="match status" value="1"/>
</dbReference>
<dbReference type="Gene3D" id="1.10.8.60">
    <property type="match status" value="1"/>
</dbReference>
<dbReference type="EMBL" id="CP017111">
    <property type="protein sequence ID" value="AOO66634.1"/>
    <property type="molecule type" value="Genomic_DNA"/>
</dbReference>
<evidence type="ECO:0000256" key="10">
    <source>
        <dbReference type="PROSITE-ProRule" id="PRU00169"/>
    </source>
</evidence>
<dbReference type="InterPro" id="IPR003593">
    <property type="entry name" value="AAA+_ATPase"/>
</dbReference>
<dbReference type="Proteomes" id="UP000094609">
    <property type="component" value="Chromosome"/>
</dbReference>
<dbReference type="InterPro" id="IPR058031">
    <property type="entry name" value="AAA_lid_NorR"/>
</dbReference>
<evidence type="ECO:0000256" key="6">
    <source>
        <dbReference type="ARBA" id="ARBA00023159"/>
    </source>
</evidence>
<dbReference type="GO" id="GO:0003677">
    <property type="term" value="F:DNA binding"/>
    <property type="evidence" value="ECO:0007669"/>
    <property type="project" value="UniProtKB-KW"/>
</dbReference>
<keyword evidence="2" id="KW-0547">Nucleotide-binding</keyword>
<sequence>MKIAIIDDQQEIRYSVAKILQRNHHTPLQFNGEEFELSLIIEEQGVELLIVDVMLGENLTGIDLIKQFKKAGLNLPIILMTAYTTPTNMIEASKIGIKDILQKPFDEVQLLALVGKYADTSSKEKSAKKPIKQGEEAFVGSYETMKEIYKKIGIAANNDLSVLIYGETGTGKELIANLIHTNSAHSEHPFVAVNCASIPKELFESQLFGHEKGSFTSADKQHIGYAEQTGEGTLFLDEIGELDIELQSKLLRFLETKKFRRVGGAKEITFEGRIISATNANLKEQSQQKSFREDLYFRLSMLTITMPTLKERIQDIPILCEHFIAKANRDLKTTISSISEEALKKLMQHHWRGNIRELRNTIYSACLNASDAMIKADDIKEFEDALPCEKQNLEQFCRDFLEKEGVEKAHELEQMMQKTFLHVSFTLCPNITQLSTILDISRNTLKKQLKAFNLYQDDSD</sequence>
<dbReference type="InterPro" id="IPR025662">
    <property type="entry name" value="Sigma_54_int_dom_ATP-bd_1"/>
</dbReference>
<dbReference type="Gene3D" id="3.40.50.2300">
    <property type="match status" value="1"/>
</dbReference>
<dbReference type="GO" id="GO:0005524">
    <property type="term" value="F:ATP binding"/>
    <property type="evidence" value="ECO:0007669"/>
    <property type="project" value="UniProtKB-KW"/>
</dbReference>
<dbReference type="CDD" id="cd00156">
    <property type="entry name" value="REC"/>
    <property type="match status" value="1"/>
</dbReference>
<keyword evidence="6" id="KW-0010">Activator</keyword>
<protein>
    <recommendedName>
        <fullName evidence="1">DNA-binding transcriptional regulator NtrC</fullName>
    </recommendedName>
    <alternativeName>
        <fullName evidence="8">Nitrogen regulation protein NR(I)</fullName>
    </alternativeName>
    <alternativeName>
        <fullName evidence="9">Nitrogen regulator I</fullName>
    </alternativeName>
</protein>
<accession>A0A1D7TNY1</accession>
<dbReference type="GO" id="GO:0000160">
    <property type="term" value="P:phosphorelay signal transduction system"/>
    <property type="evidence" value="ECO:0007669"/>
    <property type="project" value="UniProtKB-KW"/>
</dbReference>
<dbReference type="InterPro" id="IPR011006">
    <property type="entry name" value="CheY-like_superfamily"/>
</dbReference>
<gene>
    <name evidence="13" type="ORF">SHALO_2882</name>
</gene>
<organism evidence="13 14">
    <name type="scientific">Sulfurospirillum halorespirans DSM 13726</name>
    <dbReference type="NCBI Taxonomy" id="1193502"/>
    <lineage>
        <taxon>Bacteria</taxon>
        <taxon>Pseudomonadati</taxon>
        <taxon>Campylobacterota</taxon>
        <taxon>Epsilonproteobacteria</taxon>
        <taxon>Campylobacterales</taxon>
        <taxon>Sulfurospirillaceae</taxon>
        <taxon>Sulfurospirillum</taxon>
    </lineage>
</organism>
<keyword evidence="7" id="KW-0535">Nitrogen fixation</keyword>
<dbReference type="InterPro" id="IPR002078">
    <property type="entry name" value="Sigma_54_int"/>
</dbReference>
<evidence type="ECO:0000256" key="3">
    <source>
        <dbReference type="ARBA" id="ARBA00022840"/>
    </source>
</evidence>
<evidence type="ECO:0000256" key="9">
    <source>
        <dbReference type="ARBA" id="ARBA00031910"/>
    </source>
</evidence>
<feature type="modified residue" description="4-aspartylphosphate" evidence="10">
    <location>
        <position position="52"/>
    </location>
</feature>
<dbReference type="AlphaFoldDB" id="A0A1D7TNY1"/>
<dbReference type="InterPro" id="IPR027417">
    <property type="entry name" value="P-loop_NTPase"/>
</dbReference>
<dbReference type="SMART" id="SM00382">
    <property type="entry name" value="AAA"/>
    <property type="match status" value="1"/>
</dbReference>
<dbReference type="SUPFAM" id="SSF52540">
    <property type="entry name" value="P-loop containing nucleoside triphosphate hydrolases"/>
    <property type="match status" value="1"/>
</dbReference>
<dbReference type="PATRIC" id="fig|1193502.14.peg.2917"/>
<dbReference type="PANTHER" id="PTHR32071">
    <property type="entry name" value="TRANSCRIPTIONAL REGULATORY PROTEIN"/>
    <property type="match status" value="1"/>
</dbReference>
<keyword evidence="10" id="KW-0597">Phosphoprotein</keyword>
<keyword evidence="4" id="KW-0902">Two-component regulatory system</keyword>
<dbReference type="InterPro" id="IPR001789">
    <property type="entry name" value="Sig_transdc_resp-reg_receiver"/>
</dbReference>
<feature type="domain" description="Sigma-54 factor interaction" evidence="11">
    <location>
        <begin position="138"/>
        <end position="367"/>
    </location>
</feature>
<feature type="domain" description="Response regulatory" evidence="12">
    <location>
        <begin position="2"/>
        <end position="118"/>
    </location>
</feature>